<gene>
    <name evidence="1" type="ORF">M0M42_09935</name>
</gene>
<dbReference type="EMBL" id="CP096208">
    <property type="protein sequence ID" value="UPQ84671.1"/>
    <property type="molecule type" value="Genomic_DNA"/>
</dbReference>
<sequence length="53" mass="5605">MLDSATQVFIDGGSVRGGLAMQKSNGANMNITRGDVAGHFIKDERGDRALLRG</sequence>
<evidence type="ECO:0000313" key="2">
    <source>
        <dbReference type="Proteomes" id="UP000831189"/>
    </source>
</evidence>
<accession>A0ABY4KWX0</accession>
<evidence type="ECO:0000313" key="1">
    <source>
        <dbReference type="EMBL" id="UPQ84671.1"/>
    </source>
</evidence>
<name>A0ABY4KWX0_9PSED</name>
<keyword evidence="2" id="KW-1185">Reference proteome</keyword>
<reference evidence="1 2" key="1">
    <citation type="submission" date="2022-04" db="EMBL/GenBank/DDBJ databases">
        <title>Pseudomonas knackmussii B09-2.</title>
        <authorList>
            <person name="Deng Y."/>
        </authorList>
    </citation>
    <scope>NUCLEOTIDE SEQUENCE [LARGE SCALE GENOMIC DNA]</scope>
    <source>
        <strain evidence="1 2">B09-2</strain>
    </source>
</reference>
<proteinExistence type="predicted"/>
<dbReference type="Proteomes" id="UP000831189">
    <property type="component" value="Chromosome"/>
</dbReference>
<protein>
    <submittedName>
        <fullName evidence="1">Uncharacterized protein</fullName>
    </submittedName>
</protein>
<organism evidence="1 2">
    <name type="scientific">Pseudomonas knackmussii</name>
    <dbReference type="NCBI Taxonomy" id="65741"/>
    <lineage>
        <taxon>Bacteria</taxon>
        <taxon>Pseudomonadati</taxon>
        <taxon>Pseudomonadota</taxon>
        <taxon>Gammaproteobacteria</taxon>
        <taxon>Pseudomonadales</taxon>
        <taxon>Pseudomonadaceae</taxon>
        <taxon>Pseudomonas</taxon>
    </lineage>
</organism>